<feature type="domain" description="Ribulose bisphosphate carboxylase/oxygenase activase AAA helical" evidence="9">
    <location>
        <begin position="291"/>
        <end position="341"/>
    </location>
</feature>
<comment type="subcellular location">
    <subcellularLocation>
        <location evidence="1 6">Plastid</location>
        <location evidence="1 6">Chloroplast stroma</location>
    </subcellularLocation>
</comment>
<dbReference type="InterPro" id="IPR027417">
    <property type="entry name" value="P-loop_NTPase"/>
</dbReference>
<dbReference type="GO" id="GO:0016887">
    <property type="term" value="F:ATP hydrolysis activity"/>
    <property type="evidence" value="ECO:0007669"/>
    <property type="project" value="UniProtKB-UniRule"/>
</dbReference>
<dbReference type="GO" id="GO:0046863">
    <property type="term" value="F:ribulose-1,5-bisphosphate carboxylase/oxygenase activator activity"/>
    <property type="evidence" value="ECO:0007669"/>
    <property type="project" value="UniProtKB-UniRule"/>
</dbReference>
<keyword evidence="3 6" id="KW-0067">ATP-binding</keyword>
<dbReference type="Pfam" id="PF00004">
    <property type="entry name" value="AAA"/>
    <property type="match status" value="1"/>
</dbReference>
<name>A0AAV1RJY2_9ROSI</name>
<organism evidence="10 11">
    <name type="scientific">Dovyalis caffra</name>
    <dbReference type="NCBI Taxonomy" id="77055"/>
    <lineage>
        <taxon>Eukaryota</taxon>
        <taxon>Viridiplantae</taxon>
        <taxon>Streptophyta</taxon>
        <taxon>Embryophyta</taxon>
        <taxon>Tracheophyta</taxon>
        <taxon>Spermatophyta</taxon>
        <taxon>Magnoliopsida</taxon>
        <taxon>eudicotyledons</taxon>
        <taxon>Gunneridae</taxon>
        <taxon>Pentapetalae</taxon>
        <taxon>rosids</taxon>
        <taxon>fabids</taxon>
        <taxon>Malpighiales</taxon>
        <taxon>Salicaceae</taxon>
        <taxon>Flacourtieae</taxon>
        <taxon>Dovyalis</taxon>
    </lineage>
</organism>
<dbReference type="PANTHER" id="PTHR32429">
    <property type="match status" value="1"/>
</dbReference>
<evidence type="ECO:0000313" key="11">
    <source>
        <dbReference type="Proteomes" id="UP001314170"/>
    </source>
</evidence>
<evidence type="ECO:0000256" key="1">
    <source>
        <dbReference type="ARBA" id="ARBA00004470"/>
    </source>
</evidence>
<dbReference type="AlphaFoldDB" id="A0AAV1RJY2"/>
<evidence type="ECO:0000259" key="9">
    <source>
        <dbReference type="Pfam" id="PF21228"/>
    </source>
</evidence>
<dbReference type="SUPFAM" id="SSF52540">
    <property type="entry name" value="P-loop containing nucleoside triphosphate hydrolases"/>
    <property type="match status" value="1"/>
</dbReference>
<dbReference type="Pfam" id="PF21228">
    <property type="entry name" value="RuBisCO_activase_AAA_helical"/>
    <property type="match status" value="1"/>
</dbReference>
<evidence type="ECO:0000313" key="10">
    <source>
        <dbReference type="EMBL" id="CAK7336378.1"/>
    </source>
</evidence>
<accession>A0AAV1RJY2</accession>
<keyword evidence="11" id="KW-1185">Reference proteome</keyword>
<comment type="caution">
    <text evidence="10">The sequence shown here is derived from an EMBL/GenBank/DDBJ whole genome shotgun (WGS) entry which is preliminary data.</text>
</comment>
<protein>
    <recommendedName>
        <fullName evidence="6">Ribulose bisphosphate carboxylase/oxygenase activase, chloroplastic</fullName>
        <shortName evidence="6">RA</shortName>
        <shortName evidence="6">RuBisCO activase</shortName>
    </recommendedName>
</protein>
<evidence type="ECO:0000256" key="5">
    <source>
        <dbReference type="ARBA" id="ARBA00025781"/>
    </source>
</evidence>
<evidence type="ECO:0000256" key="6">
    <source>
        <dbReference type="RuleBase" id="RU369045"/>
    </source>
</evidence>
<keyword evidence="6" id="KW-0150">Chloroplast</keyword>
<evidence type="ECO:0000256" key="3">
    <source>
        <dbReference type="ARBA" id="ARBA00022840"/>
    </source>
</evidence>
<dbReference type="EMBL" id="CAWUPB010000994">
    <property type="protein sequence ID" value="CAK7336378.1"/>
    <property type="molecule type" value="Genomic_DNA"/>
</dbReference>
<sequence>MALFNTPSSSLLKAQAFFTNPKKISPFLITVSCSKSPPEPTSSPSPVDDSGGNERPQKRLSQQSSWEAKDSEGKDYLYRLGKEADNMNIAVGARAGVVDSLFAGNFLGKDSDIVFDYRQKVTRSFEYLKGDYYISPLFLDKVVCHIVKNYLAHLLNVKVPLILGIWGGKGQGKSFQTELIFQTMGVEPVIMSAGELESEKAGEPGKLIRERYRTASQVVQNQVRSFITLTVGIFDALGKMSCLMINDLDAGLGRFGNTQMTVNNQIVVGTLMNLSDNPTRVSIGQDWQPNREDIVNIVHRMYEKDGISRDEVLSIVNTFSNQALDFYGALRSRTYDRSISKPRWESGLRVLGHCEMLILRLLSRQKSGEWVEDIGGIENLGKQLLKRKRMRNSVCLLPQR</sequence>
<comment type="function">
    <text evidence="4 6">Activation of RuBisCO (ribulose-1,5-bisphosphate carboxylase/oxygenase; EC 4.1.1.39) involves the ATP-dependent carboxylation of the epsilon-amino group of lysine leading to a carbamate structure.</text>
</comment>
<keyword evidence="2 6" id="KW-0547">Nucleotide-binding</keyword>
<dbReference type="InterPro" id="IPR003959">
    <property type="entry name" value="ATPase_AAA_core"/>
</dbReference>
<feature type="region of interest" description="Disordered" evidence="7">
    <location>
        <begin position="34"/>
        <end position="68"/>
    </location>
</feature>
<feature type="domain" description="ATPase AAA-type core" evidence="8">
    <location>
        <begin position="165"/>
        <end position="280"/>
    </location>
</feature>
<comment type="similarity">
    <text evidence="5 6">Belongs to the RuBisCO activase family.</text>
</comment>
<proteinExistence type="inferred from homology"/>
<dbReference type="GO" id="GO:0009570">
    <property type="term" value="C:chloroplast stroma"/>
    <property type="evidence" value="ECO:0007669"/>
    <property type="project" value="UniProtKB-SubCell"/>
</dbReference>
<dbReference type="GO" id="GO:0005524">
    <property type="term" value="F:ATP binding"/>
    <property type="evidence" value="ECO:0007669"/>
    <property type="project" value="UniProtKB-UniRule"/>
</dbReference>
<dbReference type="InterPro" id="IPR044960">
    <property type="entry name" value="RCA-like"/>
</dbReference>
<dbReference type="InterPro" id="IPR048571">
    <property type="entry name" value="RuBisCO_activase_AAA_helical"/>
</dbReference>
<dbReference type="Proteomes" id="UP001314170">
    <property type="component" value="Unassembled WGS sequence"/>
</dbReference>
<evidence type="ECO:0000256" key="7">
    <source>
        <dbReference type="SAM" id="MobiDB-lite"/>
    </source>
</evidence>
<keyword evidence="6" id="KW-0934">Plastid</keyword>
<reference evidence="10 11" key="1">
    <citation type="submission" date="2024-01" db="EMBL/GenBank/DDBJ databases">
        <authorList>
            <person name="Waweru B."/>
        </authorList>
    </citation>
    <scope>NUCLEOTIDE SEQUENCE [LARGE SCALE GENOMIC DNA]</scope>
</reference>
<evidence type="ECO:0000256" key="2">
    <source>
        <dbReference type="ARBA" id="ARBA00022741"/>
    </source>
</evidence>
<dbReference type="Gene3D" id="3.40.50.300">
    <property type="entry name" value="P-loop containing nucleotide triphosphate hydrolases"/>
    <property type="match status" value="1"/>
</dbReference>
<dbReference type="PANTHER" id="PTHR32429:SF11">
    <property type="entry name" value="RIBULOSE BISPHOSPHATE CARBOXYLASE_OXYGENASE ACTIVASE, CHLOROPLASTIC"/>
    <property type="match status" value="1"/>
</dbReference>
<gene>
    <name evidence="10" type="ORF">DCAF_LOCUS11386</name>
</gene>
<evidence type="ECO:0000259" key="8">
    <source>
        <dbReference type="Pfam" id="PF00004"/>
    </source>
</evidence>
<evidence type="ECO:0000256" key="4">
    <source>
        <dbReference type="ARBA" id="ARBA00025556"/>
    </source>
</evidence>